<dbReference type="EMBL" id="JAVRRF010000026">
    <property type="protein sequence ID" value="KAK5053482.1"/>
    <property type="molecule type" value="Genomic_DNA"/>
</dbReference>
<dbReference type="PANTHER" id="PTHR17972:SF0">
    <property type="entry name" value="NUCLEOLAR PROTEIN 6"/>
    <property type="match status" value="1"/>
</dbReference>
<reference evidence="13 14" key="1">
    <citation type="submission" date="2023-08" db="EMBL/GenBank/DDBJ databases">
        <title>Black Yeasts Isolated from many extreme environments.</title>
        <authorList>
            <person name="Coleine C."/>
            <person name="Stajich J.E."/>
            <person name="Selbmann L."/>
        </authorList>
    </citation>
    <scope>NUCLEOTIDE SEQUENCE [LARGE SCALE GENOMIC DNA]</scope>
    <source>
        <strain evidence="13 14">CCFEE 6328</strain>
    </source>
</reference>
<keyword evidence="5" id="KW-0698">rRNA processing</keyword>
<evidence type="ECO:0000259" key="9">
    <source>
        <dbReference type="Pfam" id="PF17404"/>
    </source>
</evidence>
<evidence type="ECO:0000259" key="11">
    <source>
        <dbReference type="Pfam" id="PF17406"/>
    </source>
</evidence>
<dbReference type="Gene3D" id="1.10.1410.10">
    <property type="match status" value="1"/>
</dbReference>
<keyword evidence="14" id="KW-1185">Reference proteome</keyword>
<dbReference type="InterPro" id="IPR035082">
    <property type="entry name" value="Nrap_D1"/>
</dbReference>
<feature type="domain" description="Nrap protein" evidence="12">
    <location>
        <begin position="987"/>
        <end position="1057"/>
    </location>
</feature>
<dbReference type="Pfam" id="PF17405">
    <property type="entry name" value="Nrap_D4"/>
    <property type="match status" value="1"/>
</dbReference>
<name>A0ABR0J1S3_9EURO</name>
<evidence type="ECO:0000256" key="5">
    <source>
        <dbReference type="RuleBase" id="RU364032"/>
    </source>
</evidence>
<evidence type="ECO:0000256" key="4">
    <source>
        <dbReference type="ARBA" id="ARBA00023242"/>
    </source>
</evidence>
<evidence type="ECO:0000259" key="8">
    <source>
        <dbReference type="Pfam" id="PF17403"/>
    </source>
</evidence>
<dbReference type="Pfam" id="PF17406">
    <property type="entry name" value="Nrap_D5"/>
    <property type="match status" value="1"/>
</dbReference>
<feature type="domain" description="Nrap protein" evidence="8">
    <location>
        <begin position="318"/>
        <end position="455"/>
    </location>
</feature>
<dbReference type="InterPro" id="IPR035368">
    <property type="entry name" value="Nrap_D3"/>
</dbReference>
<dbReference type="Pfam" id="PF17404">
    <property type="entry name" value="Nrap_D3"/>
    <property type="match status" value="1"/>
</dbReference>
<dbReference type="InterPro" id="IPR035369">
    <property type="entry name" value="Nrap_D4"/>
</dbReference>
<evidence type="ECO:0000256" key="1">
    <source>
        <dbReference type="ARBA" id="ARBA00004604"/>
    </source>
</evidence>
<dbReference type="Pfam" id="PF17403">
    <property type="entry name" value="Nrap_D2"/>
    <property type="match status" value="1"/>
</dbReference>
<feature type="domain" description="Nrap protein" evidence="7">
    <location>
        <begin position="178"/>
        <end position="313"/>
    </location>
</feature>
<comment type="caution">
    <text evidence="13">The sequence shown here is derived from an EMBL/GenBank/DDBJ whole genome shotgun (WGS) entry which is preliminary data.</text>
</comment>
<dbReference type="PANTHER" id="PTHR17972">
    <property type="entry name" value="NUCLEOLAR RNA-ASSOCIATED PROTEIN"/>
    <property type="match status" value="1"/>
</dbReference>
<keyword evidence="5" id="KW-0687">Ribonucleoprotein</keyword>
<dbReference type="InterPro" id="IPR035370">
    <property type="entry name" value="Nrap_D5"/>
</dbReference>
<dbReference type="InterPro" id="IPR035367">
    <property type="entry name" value="Nrap_D2"/>
</dbReference>
<sequence>MSIEGIQTQRHSPKRRKLSHGASEDEADVSNPGNDASVQIPGNTTASESSRRDMKARNDAATKSTITLPMGGITKSSILALQVADLNTELTPNYEKLQKKWTAITKRLRTLIEQIPERAPVTAIDALKTFRKHGVEIPFPKPQPTKDTNYKFAFKAPQEVIVGGALPWNLSIKGDLVIKMTIIMPAELLQEKDYLNNRAFHKAAFYLACIAAALKEDTAVDFELRFVHLHDVDLLPTLEVLSTDKSLSKFTFQIGVGFAPECIPIAKTLPTKNCFRRSVSGEAANLEEPTPFYNSAVRYAASIAAFEKLIKAAGSPNFEELCRIGQQWLRQRGFSSAMQSGGFGFLEWSSMCALLLQGGGHRGQPLFSKQYSSLQLFKAMLQILAGRDLRDPWVLNGTAVDIPRSEVPVLFDTKTGVNILYKMTPWSYQALRHHAQVSLTLVNARNQNSFDETFVFNVATPILQYDEVFGVTIPADSFKTSSEQRQYLSKMYDIFSRGLGDRVSLVEFKLPQGKSWPLKQDSIVSHGEFQLQAALLANPENIARLVDHGPSADEQDEAAKFRKFWGEKAELRRFKDGSISESLVWTAGSPVTLQILTHLGMLHFKLLPSAIKLTTRDLESSTLTEEAGIAAKDAFRVIGTTFQTLTSKLHNLEGLPLPIRSISPADPALRSSSVGNPLLPSTAGPVDIIIQFDSSTRWPDSLPAIQHTKIAFLLKVGELLTALDSSINTRVGLENTDSATTGHFNTSFLDIIYPSSGAGLAPICFRTRIHHDREGHLLQTALADRTLHGSVRDSLSTALAAYKRDFGAKPVHTTTVRSLCTRFLPLSATIRLLKKWVASHLLLEDVPEEILEIVAASVFLRPAPWSVPGSSTTAFLRCLHLLARWDWATSPLVIDLSLSQDMAAEQVSEVQSRFQAWRKLDPSMNNVVWFIGTSLDTTGTVWTQGARPPRVVAGRLTALARAAVDVVEGQGTGMRQSDWDGLFTSPLSDFDFLIHVKPSVIRGRKQKAKAKGGAEFKNLQIHEALDVESVGHNPVALFIQDLNHAFGSSALFFYDSVPVPAEENEQEDGKDMCVFNKNGLLAEVALLGDGLVESITTKE</sequence>
<evidence type="ECO:0000259" key="12">
    <source>
        <dbReference type="Pfam" id="PF17407"/>
    </source>
</evidence>
<feature type="region of interest" description="Disordered" evidence="6">
    <location>
        <begin position="1"/>
        <end position="63"/>
    </location>
</feature>
<gene>
    <name evidence="13" type="primary">UTP22</name>
    <name evidence="13" type="ORF">LTR69_009440</name>
</gene>
<dbReference type="InterPro" id="IPR035371">
    <property type="entry name" value="Nrap_D6"/>
</dbReference>
<dbReference type="InterPro" id="IPR005554">
    <property type="entry name" value="NOL6/Upt22"/>
</dbReference>
<organism evidence="13 14">
    <name type="scientific">Exophiala sideris</name>
    <dbReference type="NCBI Taxonomy" id="1016849"/>
    <lineage>
        <taxon>Eukaryota</taxon>
        <taxon>Fungi</taxon>
        <taxon>Dikarya</taxon>
        <taxon>Ascomycota</taxon>
        <taxon>Pezizomycotina</taxon>
        <taxon>Eurotiomycetes</taxon>
        <taxon>Chaetothyriomycetidae</taxon>
        <taxon>Chaetothyriales</taxon>
        <taxon>Herpotrichiellaceae</taxon>
        <taxon>Exophiala</taxon>
    </lineage>
</organism>
<feature type="compositionally biased region" description="Polar residues" evidence="6">
    <location>
        <begin position="31"/>
        <end position="48"/>
    </location>
</feature>
<evidence type="ECO:0000256" key="6">
    <source>
        <dbReference type="SAM" id="MobiDB-lite"/>
    </source>
</evidence>
<keyword evidence="3 5" id="KW-0694">RNA-binding</keyword>
<proteinExistence type="inferred from homology"/>
<dbReference type="Pfam" id="PF17407">
    <property type="entry name" value="Nrap_D6"/>
    <property type="match status" value="1"/>
</dbReference>
<accession>A0ABR0J1S3</accession>
<evidence type="ECO:0000313" key="14">
    <source>
        <dbReference type="Proteomes" id="UP001345691"/>
    </source>
</evidence>
<evidence type="ECO:0000313" key="13">
    <source>
        <dbReference type="EMBL" id="KAK5053482.1"/>
    </source>
</evidence>
<dbReference type="Proteomes" id="UP001345691">
    <property type="component" value="Unassembled WGS sequence"/>
</dbReference>
<feature type="compositionally biased region" description="Basic and acidic residues" evidence="6">
    <location>
        <begin position="49"/>
        <end position="60"/>
    </location>
</feature>
<evidence type="ECO:0000259" key="10">
    <source>
        <dbReference type="Pfam" id="PF17405"/>
    </source>
</evidence>
<dbReference type="Pfam" id="PF03813">
    <property type="entry name" value="Nrap"/>
    <property type="match status" value="1"/>
</dbReference>
<feature type="domain" description="Nrap protein" evidence="9">
    <location>
        <begin position="462"/>
        <end position="604"/>
    </location>
</feature>
<evidence type="ECO:0000256" key="3">
    <source>
        <dbReference type="ARBA" id="ARBA00022884"/>
    </source>
</evidence>
<comment type="similarity">
    <text evidence="2 5">Belongs to the NRAP family.</text>
</comment>
<comment type="subcellular location">
    <subcellularLocation>
        <location evidence="1 5">Nucleus</location>
        <location evidence="1 5">Nucleolus</location>
    </subcellularLocation>
</comment>
<dbReference type="Gene3D" id="3.30.70.3030">
    <property type="match status" value="1"/>
</dbReference>
<evidence type="ECO:0000259" key="7">
    <source>
        <dbReference type="Pfam" id="PF03813"/>
    </source>
</evidence>
<feature type="domain" description="Nrap protein" evidence="11">
    <location>
        <begin position="826"/>
        <end position="984"/>
    </location>
</feature>
<protein>
    <recommendedName>
        <fullName evidence="5">U3 small nucleolar RNA-associated protein 22</fullName>
    </recommendedName>
</protein>
<evidence type="ECO:0000256" key="2">
    <source>
        <dbReference type="ARBA" id="ARBA00006674"/>
    </source>
</evidence>
<feature type="compositionally biased region" description="Polar residues" evidence="6">
    <location>
        <begin position="1"/>
        <end position="10"/>
    </location>
</feature>
<feature type="domain" description="Nrap protein" evidence="10">
    <location>
        <begin position="628"/>
        <end position="821"/>
    </location>
</feature>
<keyword evidence="4 5" id="KW-0539">Nucleus</keyword>
<keyword evidence="5" id="KW-0690">Ribosome biogenesis</keyword>